<dbReference type="PROSITE" id="PS00518">
    <property type="entry name" value="ZF_RING_1"/>
    <property type="match status" value="1"/>
</dbReference>
<feature type="domain" description="RING-type" evidence="8">
    <location>
        <begin position="154"/>
        <end position="191"/>
    </location>
</feature>
<feature type="compositionally biased region" description="Polar residues" evidence="7">
    <location>
        <begin position="11"/>
        <end position="48"/>
    </location>
</feature>
<evidence type="ECO:0000256" key="5">
    <source>
        <dbReference type="PROSITE-ProRule" id="PRU00723"/>
    </source>
</evidence>
<evidence type="ECO:0000256" key="6">
    <source>
        <dbReference type="RuleBase" id="RU367110"/>
    </source>
</evidence>
<comment type="function">
    <text evidence="6">Involved in pre-mRNA splicing.</text>
</comment>
<dbReference type="PANTHER" id="PTHR12930">
    <property type="entry name" value="ZINC FINGER PROTEIN 183"/>
    <property type="match status" value="1"/>
</dbReference>
<feature type="zinc finger region" description="C3H1-type" evidence="5">
    <location>
        <begin position="71"/>
        <end position="99"/>
    </location>
</feature>
<accession>A0A2T4AL47</accession>
<evidence type="ECO:0000313" key="10">
    <source>
        <dbReference type="EMBL" id="PTB57752.1"/>
    </source>
</evidence>
<comment type="subunit">
    <text evidence="6">Associated with the spliceosome.</text>
</comment>
<name>A0A2T4AL47_TRIHA</name>
<reference evidence="10 11" key="1">
    <citation type="submission" date="2016-07" db="EMBL/GenBank/DDBJ databases">
        <title>Multiple horizontal gene transfer events from other fungi enriched the ability of initially mycotrophic Trichoderma (Ascomycota) to feed on dead plant biomass.</title>
        <authorList>
            <consortium name="DOE Joint Genome Institute"/>
            <person name="Aerts A."/>
            <person name="Atanasova L."/>
            <person name="Chenthamara K."/>
            <person name="Zhang J."/>
            <person name="Grujic M."/>
            <person name="Henrissat B."/>
            <person name="Kuo A."/>
            <person name="Salamov A."/>
            <person name="Lipzen A."/>
            <person name="Labutti K."/>
            <person name="Barry K."/>
            <person name="Miao Y."/>
            <person name="Rahimi M.J."/>
            <person name="Shen Q."/>
            <person name="Grigoriev I.V."/>
            <person name="Kubicek C.P."/>
            <person name="Druzhinina I.S."/>
        </authorList>
    </citation>
    <scope>NUCLEOTIDE SEQUENCE [LARGE SCALE GENOMIC DNA]</scope>
    <source>
        <strain evidence="10 11">CBS 226.95</strain>
    </source>
</reference>
<dbReference type="RefSeq" id="XP_024777429.1">
    <property type="nucleotide sequence ID" value="XM_024914021.1"/>
</dbReference>
<feature type="region of interest" description="Disordered" evidence="7">
    <location>
        <begin position="1"/>
        <end position="59"/>
    </location>
</feature>
<dbReference type="GO" id="GO:0034247">
    <property type="term" value="P:snoRNA splicing"/>
    <property type="evidence" value="ECO:0007669"/>
    <property type="project" value="TreeGrafter"/>
</dbReference>
<dbReference type="SUPFAM" id="SSF90229">
    <property type="entry name" value="CCCH zinc finger"/>
    <property type="match status" value="1"/>
</dbReference>
<keyword evidence="6" id="KW-0507">mRNA processing</keyword>
<dbReference type="STRING" id="983964.A0A2T4AL47"/>
<dbReference type="PANTHER" id="PTHR12930:SF0">
    <property type="entry name" value="RING FINGER PROTEIN 113B"/>
    <property type="match status" value="1"/>
</dbReference>
<keyword evidence="2 5" id="KW-0479">Metal-binding</keyword>
<dbReference type="SMART" id="SM00356">
    <property type="entry name" value="ZnF_C3H1"/>
    <property type="match status" value="1"/>
</dbReference>
<evidence type="ECO:0000256" key="1">
    <source>
        <dbReference type="ARBA" id="ARBA00009161"/>
    </source>
</evidence>
<keyword evidence="3 5" id="KW-0863">Zinc-finger</keyword>
<evidence type="ECO:0000256" key="2">
    <source>
        <dbReference type="ARBA" id="ARBA00022723"/>
    </source>
</evidence>
<dbReference type="Gene3D" id="3.30.40.10">
    <property type="entry name" value="Zinc/RING finger domain, C3HC4 (zinc finger)"/>
    <property type="match status" value="1"/>
</dbReference>
<proteinExistence type="inferred from homology"/>
<evidence type="ECO:0000259" key="9">
    <source>
        <dbReference type="PROSITE" id="PS50103"/>
    </source>
</evidence>
<dbReference type="InterPro" id="IPR000571">
    <property type="entry name" value="Znf_CCCH"/>
</dbReference>
<evidence type="ECO:0000256" key="7">
    <source>
        <dbReference type="SAM" id="MobiDB-lite"/>
    </source>
</evidence>
<evidence type="ECO:0000256" key="3">
    <source>
        <dbReference type="ARBA" id="ARBA00022771"/>
    </source>
</evidence>
<dbReference type="SUPFAM" id="SSF57850">
    <property type="entry name" value="RING/U-box"/>
    <property type="match status" value="1"/>
</dbReference>
<keyword evidence="4 5" id="KW-0862">Zinc</keyword>
<dbReference type="Pfam" id="PF13923">
    <property type="entry name" value="zf-C3HC4_2"/>
    <property type="match status" value="1"/>
</dbReference>
<feature type="domain" description="C3H1-type" evidence="9">
    <location>
        <begin position="71"/>
        <end position="99"/>
    </location>
</feature>
<keyword evidence="11" id="KW-1185">Reference proteome</keyword>
<dbReference type="InterPro" id="IPR036855">
    <property type="entry name" value="Znf_CCCH_sf"/>
</dbReference>
<comment type="similarity">
    <text evidence="1 6">Belongs to the CWC24 family.</text>
</comment>
<keyword evidence="6" id="KW-0539">Nucleus</keyword>
<sequence>MVPGEEEKGIVSSSSNDTTSKEPSATTAQADRQNPLTDSNDATKQSTLPDDENKKLGPKRSANVRYTTVTDYATDVCKDYKITGFCGFGDGCRYAHDRANMKQGWQLDREWETITKGRRNIGGTVVAAANRSTVDEENASEDDESPSMDIPRTCGLCDGEYKSPVSTKCGHVFCEECALKRYRKDPTCGTCGSATNGVFNSASRLVKRLATKDG</sequence>
<dbReference type="AlphaFoldDB" id="A0A2T4AL47"/>
<dbReference type="Gene3D" id="4.10.1000.10">
    <property type="entry name" value="Zinc finger, CCCH-type"/>
    <property type="match status" value="1"/>
</dbReference>
<organism evidence="10 11">
    <name type="scientific">Trichoderma harzianum CBS 226.95</name>
    <dbReference type="NCBI Taxonomy" id="983964"/>
    <lineage>
        <taxon>Eukaryota</taxon>
        <taxon>Fungi</taxon>
        <taxon>Dikarya</taxon>
        <taxon>Ascomycota</taxon>
        <taxon>Pezizomycotina</taxon>
        <taxon>Sordariomycetes</taxon>
        <taxon>Hypocreomycetidae</taxon>
        <taxon>Hypocreales</taxon>
        <taxon>Hypocreaceae</taxon>
        <taxon>Trichoderma</taxon>
    </lineage>
</organism>
<dbReference type="SMART" id="SM00184">
    <property type="entry name" value="RING"/>
    <property type="match status" value="1"/>
</dbReference>
<evidence type="ECO:0000313" key="11">
    <source>
        <dbReference type="Proteomes" id="UP000241690"/>
    </source>
</evidence>
<dbReference type="InterPro" id="IPR001841">
    <property type="entry name" value="Znf_RING"/>
</dbReference>
<dbReference type="Pfam" id="PF00642">
    <property type="entry name" value="zf-CCCH"/>
    <property type="match status" value="1"/>
</dbReference>
<evidence type="ECO:0000256" key="4">
    <source>
        <dbReference type="ARBA" id="ARBA00022833"/>
    </source>
</evidence>
<comment type="subcellular location">
    <subcellularLocation>
        <location evidence="6">Nucleus</location>
    </subcellularLocation>
</comment>
<dbReference type="GO" id="GO:0006397">
    <property type="term" value="P:mRNA processing"/>
    <property type="evidence" value="ECO:0007669"/>
    <property type="project" value="UniProtKB-KW"/>
</dbReference>
<dbReference type="GO" id="GO:0005684">
    <property type="term" value="C:U2-type spliceosomal complex"/>
    <property type="evidence" value="ECO:0007669"/>
    <property type="project" value="TreeGrafter"/>
</dbReference>
<dbReference type="GO" id="GO:0003677">
    <property type="term" value="F:DNA binding"/>
    <property type="evidence" value="ECO:0007669"/>
    <property type="project" value="UniProtKB-UniRule"/>
</dbReference>
<dbReference type="CDD" id="cd16539">
    <property type="entry name" value="RING-HC_RNF113A_B"/>
    <property type="match status" value="1"/>
</dbReference>
<protein>
    <recommendedName>
        <fullName evidence="6">Pre-mRNA-splicing factor CWC24</fullName>
    </recommendedName>
</protein>
<dbReference type="GeneID" id="36622586"/>
<dbReference type="InterPro" id="IPR039971">
    <property type="entry name" value="CWC24-like"/>
</dbReference>
<keyword evidence="6" id="KW-0747">Spliceosome</keyword>
<dbReference type="InterPro" id="IPR013083">
    <property type="entry name" value="Znf_RING/FYVE/PHD"/>
</dbReference>
<dbReference type="EMBL" id="KZ679677">
    <property type="protein sequence ID" value="PTB57752.1"/>
    <property type="molecule type" value="Genomic_DNA"/>
</dbReference>
<dbReference type="PROSITE" id="PS50103">
    <property type="entry name" value="ZF_C3H1"/>
    <property type="match status" value="1"/>
</dbReference>
<gene>
    <name evidence="10" type="ORF">M431DRAFT_2820</name>
</gene>
<dbReference type="InterPro" id="IPR017907">
    <property type="entry name" value="Znf_RING_CS"/>
</dbReference>
<dbReference type="GO" id="GO:0008270">
    <property type="term" value="F:zinc ion binding"/>
    <property type="evidence" value="ECO:0007669"/>
    <property type="project" value="UniProtKB-KW"/>
</dbReference>
<evidence type="ECO:0000259" key="8">
    <source>
        <dbReference type="PROSITE" id="PS50089"/>
    </source>
</evidence>
<keyword evidence="6" id="KW-0238">DNA-binding</keyword>
<dbReference type="PROSITE" id="PS50089">
    <property type="entry name" value="ZF_RING_2"/>
    <property type="match status" value="1"/>
</dbReference>
<dbReference type="Proteomes" id="UP000241690">
    <property type="component" value="Unassembled WGS sequence"/>
</dbReference>
<keyword evidence="6" id="KW-0508">mRNA splicing</keyword>